<evidence type="ECO:0000256" key="1">
    <source>
        <dbReference type="SAM" id="Phobius"/>
    </source>
</evidence>
<organism evidence="2 3">
    <name type="scientific">Anditalea andensis</name>
    <dbReference type="NCBI Taxonomy" id="1048983"/>
    <lineage>
        <taxon>Bacteria</taxon>
        <taxon>Pseudomonadati</taxon>
        <taxon>Bacteroidota</taxon>
        <taxon>Cytophagia</taxon>
        <taxon>Cytophagales</taxon>
        <taxon>Cytophagaceae</taxon>
        <taxon>Anditalea</taxon>
    </lineage>
</organism>
<protein>
    <submittedName>
        <fullName evidence="2">Uncharacterized protein</fullName>
    </submittedName>
</protein>
<dbReference type="OrthoDB" id="847268at2"/>
<dbReference type="Proteomes" id="UP000027821">
    <property type="component" value="Unassembled WGS sequence"/>
</dbReference>
<keyword evidence="1" id="KW-1133">Transmembrane helix</keyword>
<comment type="caution">
    <text evidence="2">The sequence shown here is derived from an EMBL/GenBank/DDBJ whole genome shotgun (WGS) entry which is preliminary data.</text>
</comment>
<evidence type="ECO:0000313" key="2">
    <source>
        <dbReference type="EMBL" id="KEO72012.1"/>
    </source>
</evidence>
<gene>
    <name evidence="2" type="ORF">EL17_19025</name>
</gene>
<dbReference type="RefSeq" id="WP_035078090.1">
    <property type="nucleotide sequence ID" value="NZ_JMIH01000028.1"/>
</dbReference>
<name>A0A074LDZ9_9BACT</name>
<accession>A0A074LDZ9</accession>
<keyword evidence="1" id="KW-0472">Membrane</keyword>
<keyword evidence="3" id="KW-1185">Reference proteome</keyword>
<evidence type="ECO:0000313" key="3">
    <source>
        <dbReference type="Proteomes" id="UP000027821"/>
    </source>
</evidence>
<dbReference type="EMBL" id="JMIH01000028">
    <property type="protein sequence ID" value="KEO72012.1"/>
    <property type="molecule type" value="Genomic_DNA"/>
</dbReference>
<feature type="transmembrane region" description="Helical" evidence="1">
    <location>
        <begin position="29"/>
        <end position="49"/>
    </location>
</feature>
<reference evidence="2 3" key="1">
    <citation type="submission" date="2014-04" db="EMBL/GenBank/DDBJ databases">
        <title>Characterization and application of a salt tolerant electro-active bacterium.</title>
        <authorList>
            <person name="Yang L."/>
            <person name="Wei S."/>
            <person name="Tay Q.X.M."/>
        </authorList>
    </citation>
    <scope>NUCLEOTIDE SEQUENCE [LARGE SCALE GENOMIC DNA]</scope>
    <source>
        <strain evidence="2 3">LY1</strain>
    </source>
</reference>
<proteinExistence type="predicted"/>
<dbReference type="AlphaFoldDB" id="A0A074LDZ9"/>
<keyword evidence="1" id="KW-0812">Transmembrane</keyword>
<sequence length="103" mass="12073">MRNNIFLDFRHFLTSSNSLSKADLDGKSFLTLLVFKILVVLLLATLILTFRIEKFQHVDGWLGTSKFKIVLNAVILAPIMEEFMFRYHQKLSIQRLLISFFLH</sequence>